<dbReference type="InterPro" id="IPR000415">
    <property type="entry name" value="Nitroreductase-like"/>
</dbReference>
<keyword evidence="4" id="KW-0288">FMN</keyword>
<protein>
    <submittedName>
        <fullName evidence="7">Nitroreductase family protein</fullName>
    </submittedName>
</protein>
<keyword evidence="3" id="KW-0285">Flavoprotein</keyword>
<comment type="cofactor">
    <cofactor evidence="1">
        <name>FMN</name>
        <dbReference type="ChEBI" id="CHEBI:58210"/>
    </cofactor>
</comment>
<dbReference type="SUPFAM" id="SSF55469">
    <property type="entry name" value="FMN-dependent nitroreductase-like"/>
    <property type="match status" value="1"/>
</dbReference>
<dbReference type="EMBL" id="DVOF01000171">
    <property type="protein sequence ID" value="HIV03091.1"/>
    <property type="molecule type" value="Genomic_DNA"/>
</dbReference>
<accession>A0A9D1NID5</accession>
<evidence type="ECO:0000313" key="8">
    <source>
        <dbReference type="Proteomes" id="UP000886743"/>
    </source>
</evidence>
<feature type="domain" description="Nitroreductase" evidence="6">
    <location>
        <begin position="10"/>
        <end position="153"/>
    </location>
</feature>
<dbReference type="Pfam" id="PF00881">
    <property type="entry name" value="Nitroreductase"/>
    <property type="match status" value="1"/>
</dbReference>
<dbReference type="Gene3D" id="2.20.180.10">
    <property type="entry name" value="putative fmn-dependent nitroreductase like domains"/>
    <property type="match status" value="1"/>
</dbReference>
<evidence type="ECO:0000256" key="5">
    <source>
        <dbReference type="ARBA" id="ARBA00023002"/>
    </source>
</evidence>
<evidence type="ECO:0000259" key="6">
    <source>
        <dbReference type="Pfam" id="PF00881"/>
    </source>
</evidence>
<proteinExistence type="inferred from homology"/>
<dbReference type="PANTHER" id="PTHR43673:SF2">
    <property type="entry name" value="NITROREDUCTASE"/>
    <property type="match status" value="1"/>
</dbReference>
<keyword evidence="5" id="KW-0560">Oxidoreductase</keyword>
<comment type="caution">
    <text evidence="7">The sequence shown here is derived from an EMBL/GenBank/DDBJ whole genome shotgun (WGS) entry which is preliminary data.</text>
</comment>
<organism evidence="7 8">
    <name type="scientific">Candidatus Aphodoplasma excrementigallinarum</name>
    <dbReference type="NCBI Taxonomy" id="2840673"/>
    <lineage>
        <taxon>Bacteria</taxon>
        <taxon>Bacillati</taxon>
        <taxon>Bacillota</taxon>
        <taxon>Clostridia</taxon>
        <taxon>Eubacteriales</taxon>
        <taxon>Candidatus Aphodoplasma</taxon>
    </lineage>
</organism>
<dbReference type="CDD" id="cd02062">
    <property type="entry name" value="Nitro_FMN_reductase"/>
    <property type="match status" value="1"/>
</dbReference>
<dbReference type="Proteomes" id="UP000886743">
    <property type="component" value="Unassembled WGS sequence"/>
</dbReference>
<evidence type="ECO:0000313" key="7">
    <source>
        <dbReference type="EMBL" id="HIV03091.1"/>
    </source>
</evidence>
<sequence>MLKDLVIKNRSYRGYDPSRKVTREELAGFVDCARLSPSSVNAQPLKYYLASSEEDTAKLQPLTKWAAALPDITLPHPGKCPPAFIVICQDTAISDAPTRFLRDVGIAAQTILLAATEAGLGGCMIGNFNARAVSEALQLNDTLRPMLLVAIGKPDETVVLTEAAAGGSVQYYRDENDVHYVPKRRLEDILL</sequence>
<dbReference type="InterPro" id="IPR023312">
    <property type="entry name" value="Put_nitroreductase_C_bac"/>
</dbReference>
<evidence type="ECO:0000256" key="2">
    <source>
        <dbReference type="ARBA" id="ARBA00007118"/>
    </source>
</evidence>
<name>A0A9D1NID5_9FIRM</name>
<evidence type="ECO:0000256" key="3">
    <source>
        <dbReference type="ARBA" id="ARBA00022630"/>
    </source>
</evidence>
<reference evidence="7" key="2">
    <citation type="journal article" date="2021" name="PeerJ">
        <title>Extensive microbial diversity within the chicken gut microbiome revealed by metagenomics and culture.</title>
        <authorList>
            <person name="Gilroy R."/>
            <person name="Ravi A."/>
            <person name="Getino M."/>
            <person name="Pursley I."/>
            <person name="Horton D.L."/>
            <person name="Alikhan N.F."/>
            <person name="Baker D."/>
            <person name="Gharbi K."/>
            <person name="Hall N."/>
            <person name="Watson M."/>
            <person name="Adriaenssens E.M."/>
            <person name="Foster-Nyarko E."/>
            <person name="Jarju S."/>
            <person name="Secka A."/>
            <person name="Antonio M."/>
            <person name="Oren A."/>
            <person name="Chaudhuri R.R."/>
            <person name="La Ragione R."/>
            <person name="Hildebrand F."/>
            <person name="Pallen M.J."/>
        </authorList>
    </citation>
    <scope>NUCLEOTIDE SEQUENCE</scope>
    <source>
        <strain evidence="7">4920</strain>
    </source>
</reference>
<gene>
    <name evidence="7" type="ORF">IAC74_05905</name>
</gene>
<comment type="similarity">
    <text evidence="2">Belongs to the nitroreductase family.</text>
</comment>
<dbReference type="PANTHER" id="PTHR43673">
    <property type="entry name" value="NAD(P)H NITROREDUCTASE YDGI-RELATED"/>
    <property type="match status" value="1"/>
</dbReference>
<dbReference type="InterPro" id="IPR029479">
    <property type="entry name" value="Nitroreductase"/>
</dbReference>
<reference evidence="7" key="1">
    <citation type="submission" date="2020-10" db="EMBL/GenBank/DDBJ databases">
        <authorList>
            <person name="Gilroy R."/>
        </authorList>
    </citation>
    <scope>NUCLEOTIDE SEQUENCE</scope>
    <source>
        <strain evidence="7">4920</strain>
    </source>
</reference>
<dbReference type="AlphaFoldDB" id="A0A9D1NID5"/>
<dbReference type="GO" id="GO:0016491">
    <property type="term" value="F:oxidoreductase activity"/>
    <property type="evidence" value="ECO:0007669"/>
    <property type="project" value="UniProtKB-KW"/>
</dbReference>
<evidence type="ECO:0000256" key="4">
    <source>
        <dbReference type="ARBA" id="ARBA00022643"/>
    </source>
</evidence>
<dbReference type="Gene3D" id="3.40.109.10">
    <property type="entry name" value="NADH Oxidase"/>
    <property type="match status" value="1"/>
</dbReference>
<evidence type="ECO:0000256" key="1">
    <source>
        <dbReference type="ARBA" id="ARBA00001917"/>
    </source>
</evidence>